<proteinExistence type="predicted"/>
<accession>A0AA36B4W0</accession>
<dbReference type="Proteomes" id="UP001162480">
    <property type="component" value="Chromosome 9"/>
</dbReference>
<evidence type="ECO:0000313" key="1">
    <source>
        <dbReference type="EMBL" id="CAI9727966.1"/>
    </source>
</evidence>
<dbReference type="EMBL" id="OX597822">
    <property type="protein sequence ID" value="CAI9727966.1"/>
    <property type="molecule type" value="Genomic_DNA"/>
</dbReference>
<dbReference type="AlphaFoldDB" id="A0AA36B4W0"/>
<protein>
    <submittedName>
        <fullName evidence="1">Uncharacterized protein</fullName>
    </submittedName>
</protein>
<keyword evidence="2" id="KW-1185">Reference proteome</keyword>
<sequence length="71" mass="8357">MVSVYSNCTGCIYHLRHKFNSCIPVPTGDVHTNYFRFWTLTKKEIVSCFWIRLRIHLPSAISFRTIGEVHK</sequence>
<gene>
    <name evidence="1" type="ORF">OCTVUL_1B008839</name>
</gene>
<reference evidence="1" key="1">
    <citation type="submission" date="2023-08" db="EMBL/GenBank/DDBJ databases">
        <authorList>
            <person name="Alioto T."/>
            <person name="Alioto T."/>
            <person name="Gomez Garrido J."/>
        </authorList>
    </citation>
    <scope>NUCLEOTIDE SEQUENCE</scope>
</reference>
<organism evidence="1 2">
    <name type="scientific">Octopus vulgaris</name>
    <name type="common">Common octopus</name>
    <dbReference type="NCBI Taxonomy" id="6645"/>
    <lineage>
        <taxon>Eukaryota</taxon>
        <taxon>Metazoa</taxon>
        <taxon>Spiralia</taxon>
        <taxon>Lophotrochozoa</taxon>
        <taxon>Mollusca</taxon>
        <taxon>Cephalopoda</taxon>
        <taxon>Coleoidea</taxon>
        <taxon>Octopodiformes</taxon>
        <taxon>Octopoda</taxon>
        <taxon>Incirrata</taxon>
        <taxon>Octopodidae</taxon>
        <taxon>Octopus</taxon>
    </lineage>
</organism>
<evidence type="ECO:0000313" key="2">
    <source>
        <dbReference type="Proteomes" id="UP001162480"/>
    </source>
</evidence>
<name>A0AA36B4W0_OCTVU</name>